<gene>
    <name evidence="1" type="ordered locus">Plav_3248</name>
</gene>
<evidence type="ECO:0000313" key="1">
    <source>
        <dbReference type="EMBL" id="ABS64853.1"/>
    </source>
</evidence>
<dbReference type="InterPro" id="IPR014988">
    <property type="entry name" value="Uncharacterised_YqcI/YcgG"/>
</dbReference>
<accession>A7HY70</accession>
<protein>
    <recommendedName>
        <fullName evidence="3">YqcI/YcgG family protein</fullName>
    </recommendedName>
</protein>
<reference evidence="1 2" key="1">
    <citation type="journal article" date="2011" name="Stand. Genomic Sci.">
        <title>Complete genome sequence of Parvibaculum lavamentivorans type strain (DS-1(T)).</title>
        <authorList>
            <person name="Schleheck D."/>
            <person name="Weiss M."/>
            <person name="Pitluck S."/>
            <person name="Bruce D."/>
            <person name="Land M.L."/>
            <person name="Han S."/>
            <person name="Saunders E."/>
            <person name="Tapia R."/>
            <person name="Detter C."/>
            <person name="Brettin T."/>
            <person name="Han J."/>
            <person name="Woyke T."/>
            <person name="Goodwin L."/>
            <person name="Pennacchio L."/>
            <person name="Nolan M."/>
            <person name="Cook A.M."/>
            <person name="Kjelleberg S."/>
            <person name="Thomas T."/>
        </authorList>
    </citation>
    <scope>NUCLEOTIDE SEQUENCE [LARGE SCALE GENOMIC DNA]</scope>
    <source>
        <strain evidence="2">DS-1 / DSM 13023 / NCIMB 13966</strain>
    </source>
</reference>
<dbReference type="KEGG" id="pla:Plav_3248"/>
<keyword evidence="2" id="KW-1185">Reference proteome</keyword>
<organism evidence="1 2">
    <name type="scientific">Parvibaculum lavamentivorans (strain DS-1 / DSM 13023 / NCIMB 13966)</name>
    <dbReference type="NCBI Taxonomy" id="402881"/>
    <lineage>
        <taxon>Bacteria</taxon>
        <taxon>Pseudomonadati</taxon>
        <taxon>Pseudomonadota</taxon>
        <taxon>Alphaproteobacteria</taxon>
        <taxon>Hyphomicrobiales</taxon>
        <taxon>Parvibaculaceae</taxon>
        <taxon>Parvibaculum</taxon>
    </lineage>
</organism>
<sequence length="218" mass="24719">MTQGKHSLCEEFRAFVRQTEFPCVGAKSALSRDQLVLMTAADIRCPADDRKIVDGIYAFLREHEARPRLFTSFAVVFQGPQDLGEMQFEQHLWERLSALHKLDAEDFAWSDEVSADPNSPDFGFSLGGHAFFIVGLHPGSSRTARRLPHPAIVFNLHEQFQNLRQNGQYNRIKETIIHRDAKLDGAPNPMIAEHGTVSEARQYSGRPVSGRWRCPFAR</sequence>
<dbReference type="NCBIfam" id="NF041366">
    <property type="entry name" value="GntA_guanitoxin"/>
    <property type="match status" value="1"/>
</dbReference>
<dbReference type="eggNOG" id="COG3403">
    <property type="taxonomic scope" value="Bacteria"/>
</dbReference>
<dbReference type="Proteomes" id="UP000006377">
    <property type="component" value="Chromosome"/>
</dbReference>
<dbReference type="STRING" id="402881.Plav_3248"/>
<evidence type="ECO:0008006" key="3">
    <source>
        <dbReference type="Google" id="ProtNLM"/>
    </source>
</evidence>
<dbReference type="HOGENOM" id="CLU_090943_0_0_5"/>
<dbReference type="AlphaFoldDB" id="A7HY70"/>
<dbReference type="OrthoDB" id="283514at2"/>
<dbReference type="EMBL" id="CP000774">
    <property type="protein sequence ID" value="ABS64853.1"/>
    <property type="molecule type" value="Genomic_DNA"/>
</dbReference>
<dbReference type="PANTHER" id="PTHR40045">
    <property type="entry name" value="YCGG FAMILY PROTEIN"/>
    <property type="match status" value="1"/>
</dbReference>
<evidence type="ECO:0000313" key="2">
    <source>
        <dbReference type="Proteomes" id="UP000006377"/>
    </source>
</evidence>
<dbReference type="Pfam" id="PF08892">
    <property type="entry name" value="YqcI_YcgG"/>
    <property type="match status" value="1"/>
</dbReference>
<dbReference type="PANTHER" id="PTHR40045:SF1">
    <property type="entry name" value="YQCI_YCGG FAMILY PROTEIN"/>
    <property type="match status" value="1"/>
</dbReference>
<proteinExistence type="predicted"/>
<name>A7HY70_PARL1</name>